<proteinExistence type="predicted"/>
<dbReference type="Proteomes" id="UP000825123">
    <property type="component" value="Chromosome"/>
</dbReference>
<feature type="transmembrane region" description="Helical" evidence="1">
    <location>
        <begin position="188"/>
        <end position="216"/>
    </location>
</feature>
<evidence type="ECO:0000313" key="4">
    <source>
        <dbReference type="Proteomes" id="UP000825123"/>
    </source>
</evidence>
<keyword evidence="1" id="KW-0812">Transmembrane</keyword>
<keyword evidence="4" id="KW-1185">Reference proteome</keyword>
<evidence type="ECO:0000313" key="3">
    <source>
        <dbReference type="EMBL" id="BCU71468.1"/>
    </source>
</evidence>
<accession>A0A8D5U9R7</accession>
<dbReference type="AlphaFoldDB" id="A0A8D5U9R7"/>
<sequence length="230" mass="26083">MKKCPRCGYENPDEAPFCEKCRYPLPVTPIMSYKCPRCGYENPEGTALCQKCHYPLFRIPVSEIEQPKREEQIPKIVLTQLDYVILLVGSILTSLGVITFFMFYPDYSVVYTALNVLGTSLLTIPFIKVNKLYVLAIIGSFGMYFLSPTSLIGVLLFSFGGVMVSTALREFYFSVKDNVVQFSSYLLLAGYLFGMFFINLYMLTISGYILLAIYSFQQGIRQKKLKPSPS</sequence>
<evidence type="ECO:0000256" key="1">
    <source>
        <dbReference type="SAM" id="Phobius"/>
    </source>
</evidence>
<feature type="transmembrane region" description="Helical" evidence="1">
    <location>
        <begin position="141"/>
        <end position="168"/>
    </location>
</feature>
<keyword evidence="1" id="KW-1133">Transmembrane helix</keyword>
<dbReference type="KEGG" id="csty:KN1_27650"/>
<dbReference type="GeneID" id="66164488"/>
<dbReference type="EMBL" id="AP024597">
    <property type="protein sequence ID" value="BCU71468.1"/>
    <property type="molecule type" value="Genomic_DNA"/>
</dbReference>
<feature type="transmembrane region" description="Helical" evidence="1">
    <location>
        <begin position="110"/>
        <end position="129"/>
    </location>
</feature>
<feature type="transmembrane region" description="Helical" evidence="1">
    <location>
        <begin position="83"/>
        <end position="104"/>
    </location>
</feature>
<protein>
    <recommendedName>
        <fullName evidence="2">DZANK-type domain-containing protein</fullName>
    </recommendedName>
</protein>
<name>A0A8D5U9R7_9CREN</name>
<dbReference type="Pfam" id="PF12773">
    <property type="entry name" value="DZR"/>
    <property type="match status" value="1"/>
</dbReference>
<dbReference type="InterPro" id="IPR025874">
    <property type="entry name" value="DZR"/>
</dbReference>
<organism evidence="3 4">
    <name type="scientific">Stygiolobus caldivivus</name>
    <dbReference type="NCBI Taxonomy" id="2824673"/>
    <lineage>
        <taxon>Archaea</taxon>
        <taxon>Thermoproteota</taxon>
        <taxon>Thermoprotei</taxon>
        <taxon>Sulfolobales</taxon>
        <taxon>Sulfolobaceae</taxon>
        <taxon>Stygiolobus</taxon>
    </lineage>
</organism>
<feature type="domain" description="DZANK-type" evidence="2">
    <location>
        <begin position="4"/>
        <end position="52"/>
    </location>
</feature>
<dbReference type="RefSeq" id="WP_221288225.1">
    <property type="nucleotide sequence ID" value="NZ_AP024597.1"/>
</dbReference>
<reference evidence="3 4" key="1">
    <citation type="submission" date="2021-04" db="EMBL/GenBank/DDBJ databases">
        <title>Complete genome sequence of Stygiolobus sp. KN-1.</title>
        <authorList>
            <person name="Nakamura K."/>
            <person name="Sakai H."/>
            <person name="Kurosawa N."/>
        </authorList>
    </citation>
    <scope>NUCLEOTIDE SEQUENCE [LARGE SCALE GENOMIC DNA]</scope>
    <source>
        <strain evidence="3 4">KN-1</strain>
    </source>
</reference>
<evidence type="ECO:0000259" key="2">
    <source>
        <dbReference type="Pfam" id="PF12773"/>
    </source>
</evidence>
<keyword evidence="1" id="KW-0472">Membrane</keyword>
<gene>
    <name evidence="3" type="ORF">KN1_27650</name>
</gene>